<dbReference type="AlphaFoldDB" id="A0A6L3ZGM6"/>
<accession>A0A6L3ZGM6</accession>
<protein>
    <submittedName>
        <fullName evidence="2">NAD(P)-dependent oxidoreductase</fullName>
    </submittedName>
</protein>
<sequence length="306" mass="34280">MKSKNLLITGASGFIGGRIVERLAALPNTKITATGRTTCHRFDALDNVEYVQVDLLNNVPRGTFTACIHVAGLADDKASYEDLFAANVSATTNVCNNLSSECTFVFISSPSVYSFRKDIPYNEDMVSEHETTNHYGLTKLKAETLIRKRAFTSAYALRPRAVYGPGDHTLRPRILKRVKGNKMVFPGPLSECTSMTHVDNLCDAVIACLNRAELGFHVYNIADANPYRLEDVFLAIAKAEYPDRDIRIKTIPASIVRGIIRFFNMFRIPLELTLQSVDYVTRQAHLDISKAERELGYKAVRDFFRS</sequence>
<gene>
    <name evidence="2" type="ORF">F8C82_12870</name>
</gene>
<dbReference type="RefSeq" id="WP_151693994.1">
    <property type="nucleotide sequence ID" value="NZ_BMGX01000001.1"/>
</dbReference>
<dbReference type="PANTHER" id="PTHR43245">
    <property type="entry name" value="BIFUNCTIONAL POLYMYXIN RESISTANCE PROTEIN ARNA"/>
    <property type="match status" value="1"/>
</dbReference>
<dbReference type="EMBL" id="WBVQ01000002">
    <property type="protein sequence ID" value="KAB2816567.1"/>
    <property type="molecule type" value="Genomic_DNA"/>
</dbReference>
<evidence type="ECO:0000313" key="2">
    <source>
        <dbReference type="EMBL" id="KAB2816567.1"/>
    </source>
</evidence>
<dbReference type="Proteomes" id="UP000484164">
    <property type="component" value="Unassembled WGS sequence"/>
</dbReference>
<dbReference type="Pfam" id="PF01370">
    <property type="entry name" value="Epimerase"/>
    <property type="match status" value="1"/>
</dbReference>
<feature type="domain" description="NAD-dependent epimerase/dehydratase" evidence="1">
    <location>
        <begin position="7"/>
        <end position="222"/>
    </location>
</feature>
<dbReference type="InterPro" id="IPR036291">
    <property type="entry name" value="NAD(P)-bd_dom_sf"/>
</dbReference>
<keyword evidence="3" id="KW-1185">Reference proteome</keyword>
<dbReference type="InterPro" id="IPR001509">
    <property type="entry name" value="Epimerase_deHydtase"/>
</dbReference>
<reference evidence="2 3" key="1">
    <citation type="submission" date="2019-10" db="EMBL/GenBank/DDBJ databases">
        <title>Genome sequence of Phaeocystidibacter marisrubri JCM30614 (type strain).</title>
        <authorList>
            <person name="Bowman J.P."/>
        </authorList>
    </citation>
    <scope>NUCLEOTIDE SEQUENCE [LARGE SCALE GENOMIC DNA]</scope>
    <source>
        <strain evidence="2 3">JCM 30614</strain>
    </source>
</reference>
<dbReference type="SUPFAM" id="SSF51735">
    <property type="entry name" value="NAD(P)-binding Rossmann-fold domains"/>
    <property type="match status" value="1"/>
</dbReference>
<name>A0A6L3ZGM6_9FLAO</name>
<dbReference type="InterPro" id="IPR050177">
    <property type="entry name" value="Lipid_A_modif_metabolic_enz"/>
</dbReference>
<dbReference type="CDD" id="cd08946">
    <property type="entry name" value="SDR_e"/>
    <property type="match status" value="1"/>
</dbReference>
<evidence type="ECO:0000259" key="1">
    <source>
        <dbReference type="Pfam" id="PF01370"/>
    </source>
</evidence>
<dbReference type="Gene3D" id="3.40.50.720">
    <property type="entry name" value="NAD(P)-binding Rossmann-like Domain"/>
    <property type="match status" value="1"/>
</dbReference>
<organism evidence="2 3">
    <name type="scientific">Phaeocystidibacter marisrubri</name>
    <dbReference type="NCBI Taxonomy" id="1577780"/>
    <lineage>
        <taxon>Bacteria</taxon>
        <taxon>Pseudomonadati</taxon>
        <taxon>Bacteroidota</taxon>
        <taxon>Flavobacteriia</taxon>
        <taxon>Flavobacteriales</taxon>
        <taxon>Phaeocystidibacteraceae</taxon>
        <taxon>Phaeocystidibacter</taxon>
    </lineage>
</organism>
<proteinExistence type="predicted"/>
<evidence type="ECO:0000313" key="3">
    <source>
        <dbReference type="Proteomes" id="UP000484164"/>
    </source>
</evidence>
<dbReference type="OrthoDB" id="329806at2"/>
<comment type="caution">
    <text evidence="2">The sequence shown here is derived from an EMBL/GenBank/DDBJ whole genome shotgun (WGS) entry which is preliminary data.</text>
</comment>